<reference evidence="13" key="2">
    <citation type="submission" date="2020-04" db="EMBL/GenBank/DDBJ databases">
        <authorList>
            <consortium name="NCBI Genome Project"/>
        </authorList>
    </citation>
    <scope>NUCLEOTIDE SEQUENCE</scope>
    <source>
        <strain evidence="13">CBS 304.34</strain>
    </source>
</reference>
<feature type="chain" id="PRO_5044629389" description="Arabinan endo-1,5-alpha-L-arabinosidase" evidence="10">
    <location>
        <begin position="21"/>
        <end position="364"/>
    </location>
</feature>
<dbReference type="SUPFAM" id="SSF75005">
    <property type="entry name" value="Arabinanase/levansucrase/invertase"/>
    <property type="match status" value="1"/>
</dbReference>
<dbReference type="OrthoDB" id="195678at2759"/>
<dbReference type="PANTHER" id="PTHR43301">
    <property type="entry name" value="ARABINAN ENDO-1,5-ALPHA-L-ARABINOSIDASE"/>
    <property type="match status" value="1"/>
</dbReference>
<gene>
    <name evidence="11 13" type="ORF">BDZ99DRAFT_517389</name>
</gene>
<dbReference type="InterPro" id="IPR016840">
    <property type="entry name" value="Glyco_hydro_43_endo_a_Ara-ase"/>
</dbReference>
<dbReference type="GO" id="GO:0046558">
    <property type="term" value="F:arabinan endo-1,5-alpha-L-arabinosidase activity"/>
    <property type="evidence" value="ECO:0007669"/>
    <property type="project" value="UniProtKB-EC"/>
</dbReference>
<name>A0A6A6YWC8_9PEZI</name>
<keyword evidence="10" id="KW-0732">Signal</keyword>
<feature type="active site" description="Proton donor" evidence="8">
    <location>
        <position position="202"/>
    </location>
</feature>
<feature type="active site" description="Proton acceptor" evidence="8">
    <location>
        <position position="36"/>
    </location>
</feature>
<reference evidence="13" key="3">
    <citation type="submission" date="2025-04" db="UniProtKB">
        <authorList>
            <consortium name="RefSeq"/>
        </authorList>
    </citation>
    <scope>IDENTIFICATION</scope>
    <source>
        <strain evidence="13">CBS 304.34</strain>
    </source>
</reference>
<protein>
    <recommendedName>
        <fullName evidence="4 7">Arabinan endo-1,5-alpha-L-arabinosidase</fullName>
        <ecNumber evidence="4 7">3.2.1.99</ecNumber>
    </recommendedName>
</protein>
<organism evidence="11">
    <name type="scientific">Mytilinidion resinicola</name>
    <dbReference type="NCBI Taxonomy" id="574789"/>
    <lineage>
        <taxon>Eukaryota</taxon>
        <taxon>Fungi</taxon>
        <taxon>Dikarya</taxon>
        <taxon>Ascomycota</taxon>
        <taxon>Pezizomycotina</taxon>
        <taxon>Dothideomycetes</taxon>
        <taxon>Pleosporomycetidae</taxon>
        <taxon>Mytilinidiales</taxon>
        <taxon>Mytilinidiaceae</taxon>
        <taxon>Mytilinidion</taxon>
    </lineage>
</organism>
<sequence length="364" mass="38297">MKFLSTLITTALIFLSSANAYANPGACSGICNNSHDPSLIRRSSDGTYFRFSTGGGLSIYTAPAIVGPWTYNGVVLSGGSKIDLTGNTDLWAPDVHLVGSTYYLYYSVSSFGSQNSAIGLATSPTLDAGSWTDRGATGIASSSSKNYNAIDPNLVAVGSGYYLNFGSFWHDIYQAPLAATPTKTAGSSYNIAFNASGTHAMEGSYMFSHGGYYYLFFSRGICCGYDTDRPAKGAEYSVMVCRSSSATGGFVDKNGVACTAGGGTVVLASHGTVYGPGGQGVYDDPTYGPVLYYHHVDTTIGGNSPSTAFSWPRDWGLTFAGLPTAKWIATIRRLHPASGVQMKENLAADSAYLCSNKRPGLPLI</sequence>
<dbReference type="GO" id="GO:0031222">
    <property type="term" value="P:arabinan catabolic process"/>
    <property type="evidence" value="ECO:0007669"/>
    <property type="project" value="UniProtKB-UniPathway"/>
</dbReference>
<comment type="similarity">
    <text evidence="3 7">Belongs to the glycosyl hydrolase 43 family.</text>
</comment>
<evidence type="ECO:0000313" key="11">
    <source>
        <dbReference type="EMBL" id="KAF2813101.1"/>
    </source>
</evidence>
<dbReference type="RefSeq" id="XP_033580065.1">
    <property type="nucleotide sequence ID" value="XM_033725174.1"/>
</dbReference>
<dbReference type="InterPro" id="IPR023296">
    <property type="entry name" value="Glyco_hydro_beta-prop_sf"/>
</dbReference>
<evidence type="ECO:0000256" key="7">
    <source>
        <dbReference type="PIRNR" id="PIRNR026534"/>
    </source>
</evidence>
<feature type="signal peptide" evidence="10">
    <location>
        <begin position="1"/>
        <end position="20"/>
    </location>
</feature>
<evidence type="ECO:0000256" key="2">
    <source>
        <dbReference type="ARBA" id="ARBA00004834"/>
    </source>
</evidence>
<evidence type="ECO:0000256" key="3">
    <source>
        <dbReference type="ARBA" id="ARBA00009865"/>
    </source>
</evidence>
<feature type="site" description="Important for catalytic activity, responsible for pKa modulation of the active site Glu and correct orientation of both the proton donor and substrate" evidence="9">
    <location>
        <position position="151"/>
    </location>
</feature>
<evidence type="ECO:0000313" key="12">
    <source>
        <dbReference type="Proteomes" id="UP000504636"/>
    </source>
</evidence>
<evidence type="ECO:0000256" key="6">
    <source>
        <dbReference type="ARBA" id="ARBA00023295"/>
    </source>
</evidence>
<dbReference type="UniPathway" id="UPA00667"/>
<dbReference type="EMBL" id="MU003696">
    <property type="protein sequence ID" value="KAF2813101.1"/>
    <property type="molecule type" value="Genomic_DNA"/>
</dbReference>
<evidence type="ECO:0000256" key="1">
    <source>
        <dbReference type="ARBA" id="ARBA00000375"/>
    </source>
</evidence>
<dbReference type="AlphaFoldDB" id="A0A6A6YWC8"/>
<evidence type="ECO:0000256" key="10">
    <source>
        <dbReference type="SAM" id="SignalP"/>
    </source>
</evidence>
<keyword evidence="12" id="KW-1185">Reference proteome</keyword>
<dbReference type="Proteomes" id="UP000504636">
    <property type="component" value="Unplaced"/>
</dbReference>
<dbReference type="Pfam" id="PF04616">
    <property type="entry name" value="Glyco_hydro_43"/>
    <property type="match status" value="1"/>
</dbReference>
<comment type="pathway">
    <text evidence="2 7">Glycan metabolism; L-arabinan degradation.</text>
</comment>
<dbReference type="InterPro" id="IPR050727">
    <property type="entry name" value="GH43_arabinanases"/>
</dbReference>
<evidence type="ECO:0000256" key="9">
    <source>
        <dbReference type="PIRSR" id="PIRSR606710-2"/>
    </source>
</evidence>
<dbReference type="PANTHER" id="PTHR43301:SF3">
    <property type="entry name" value="ARABINAN ENDO-1,5-ALPHA-L-ARABINOSIDASE A-RELATED"/>
    <property type="match status" value="1"/>
</dbReference>
<reference evidence="11 13" key="1">
    <citation type="journal article" date="2020" name="Stud. Mycol.">
        <title>101 Dothideomycetes genomes: a test case for predicting lifestyles and emergence of pathogens.</title>
        <authorList>
            <person name="Haridas S."/>
            <person name="Albert R."/>
            <person name="Binder M."/>
            <person name="Bloem J."/>
            <person name="Labutti K."/>
            <person name="Salamov A."/>
            <person name="Andreopoulos B."/>
            <person name="Baker S."/>
            <person name="Barry K."/>
            <person name="Bills G."/>
            <person name="Bluhm B."/>
            <person name="Cannon C."/>
            <person name="Castanera R."/>
            <person name="Culley D."/>
            <person name="Daum C."/>
            <person name="Ezra D."/>
            <person name="Gonzalez J."/>
            <person name="Henrissat B."/>
            <person name="Kuo A."/>
            <person name="Liang C."/>
            <person name="Lipzen A."/>
            <person name="Lutzoni F."/>
            <person name="Magnuson J."/>
            <person name="Mondo S."/>
            <person name="Nolan M."/>
            <person name="Ohm R."/>
            <person name="Pangilinan J."/>
            <person name="Park H.-J."/>
            <person name="Ramirez L."/>
            <person name="Alfaro M."/>
            <person name="Sun H."/>
            <person name="Tritt A."/>
            <person name="Yoshinaga Y."/>
            <person name="Zwiers L.-H."/>
            <person name="Turgeon B."/>
            <person name="Goodwin S."/>
            <person name="Spatafora J."/>
            <person name="Crous P."/>
            <person name="Grigoriev I."/>
        </authorList>
    </citation>
    <scope>NUCLEOTIDE SEQUENCE</scope>
    <source>
        <strain evidence="11 13">CBS 304.34</strain>
    </source>
</reference>
<evidence type="ECO:0000256" key="5">
    <source>
        <dbReference type="ARBA" id="ARBA00022801"/>
    </source>
</evidence>
<dbReference type="PIRSF" id="PIRSF026534">
    <property type="entry name" value="Endo_alpha-L-arabinosidase"/>
    <property type="match status" value="1"/>
</dbReference>
<comment type="catalytic activity">
    <reaction evidence="1 7">
        <text>Endohydrolysis of (1-&gt;5)-alpha-arabinofuranosidic linkages in (1-&gt;5)-arabinans.</text>
        <dbReference type="EC" id="3.2.1.99"/>
    </reaction>
</comment>
<accession>A0A6A6YWC8</accession>
<dbReference type="CDD" id="cd18831">
    <property type="entry name" value="GH43_AnAbnA-like"/>
    <property type="match status" value="1"/>
</dbReference>
<proteinExistence type="inferred from homology"/>
<evidence type="ECO:0000256" key="4">
    <source>
        <dbReference type="ARBA" id="ARBA00012586"/>
    </source>
</evidence>
<dbReference type="Gene3D" id="2.115.10.20">
    <property type="entry name" value="Glycosyl hydrolase domain, family 43"/>
    <property type="match status" value="1"/>
</dbReference>
<evidence type="ECO:0000256" key="8">
    <source>
        <dbReference type="PIRSR" id="PIRSR606710-1"/>
    </source>
</evidence>
<evidence type="ECO:0000313" key="13">
    <source>
        <dbReference type="RefSeq" id="XP_033580065.1"/>
    </source>
</evidence>
<dbReference type="EC" id="3.2.1.99" evidence="4 7"/>
<dbReference type="InterPro" id="IPR006710">
    <property type="entry name" value="Glyco_hydro_43"/>
</dbReference>
<keyword evidence="5 7" id="KW-0378">Hydrolase</keyword>
<dbReference type="GeneID" id="54466067"/>
<keyword evidence="6 7" id="KW-0326">Glycosidase</keyword>